<proteinExistence type="predicted"/>
<dbReference type="RefSeq" id="WP_125585520.1">
    <property type="nucleotide sequence ID" value="NZ_JBHTMO010000022.1"/>
</dbReference>
<protein>
    <submittedName>
        <fullName evidence="1">Replication associated protein</fullName>
    </submittedName>
</protein>
<name>A0ABW4BAK7_9LACO</name>
<dbReference type="Gene3D" id="3.30.2310.20">
    <property type="entry name" value="RelE-like"/>
    <property type="match status" value="1"/>
</dbReference>
<comment type="caution">
    <text evidence="1">The sequence shown here is derived from an EMBL/GenBank/DDBJ whole genome shotgun (WGS) entry which is preliminary data.</text>
</comment>
<organism evidence="1 2">
    <name type="scientific">Lacticaseibacillus jixianensis</name>
    <dbReference type="NCBI Taxonomy" id="2486012"/>
    <lineage>
        <taxon>Bacteria</taxon>
        <taxon>Bacillati</taxon>
        <taxon>Bacillota</taxon>
        <taxon>Bacilli</taxon>
        <taxon>Lactobacillales</taxon>
        <taxon>Lactobacillaceae</taxon>
        <taxon>Lacticaseibacillus</taxon>
    </lineage>
</organism>
<sequence length="125" mass="14483">MRNTIVPTHNFKKHFKQVRRVGHWDRIFAKPSNFEGTKLPAWDFILNCLIFGQPIPSYFYPHPITPSKRLMQEIKRAVGSEHGPIRVIDLHFDGHNGDNLLVYCPVLKQNLVILIDIGTHADLFQ</sequence>
<dbReference type="Proteomes" id="UP001597249">
    <property type="component" value="Unassembled WGS sequence"/>
</dbReference>
<evidence type="ECO:0000313" key="2">
    <source>
        <dbReference type="Proteomes" id="UP001597249"/>
    </source>
</evidence>
<gene>
    <name evidence="1" type="ORF">ACFQ3L_06885</name>
</gene>
<reference evidence="2" key="1">
    <citation type="journal article" date="2019" name="Int. J. Syst. Evol. Microbiol.">
        <title>The Global Catalogue of Microorganisms (GCM) 10K type strain sequencing project: providing services to taxonomists for standard genome sequencing and annotation.</title>
        <authorList>
            <consortium name="The Broad Institute Genomics Platform"/>
            <consortium name="The Broad Institute Genome Sequencing Center for Infectious Disease"/>
            <person name="Wu L."/>
            <person name="Ma J."/>
        </authorList>
    </citation>
    <scope>NUCLEOTIDE SEQUENCE [LARGE SCALE GENOMIC DNA]</scope>
    <source>
        <strain evidence="2">CCM 8911</strain>
    </source>
</reference>
<dbReference type="EMBL" id="JBHTMO010000022">
    <property type="protein sequence ID" value="MFD1393295.1"/>
    <property type="molecule type" value="Genomic_DNA"/>
</dbReference>
<evidence type="ECO:0000313" key="1">
    <source>
        <dbReference type="EMBL" id="MFD1393295.1"/>
    </source>
</evidence>
<keyword evidence="2" id="KW-1185">Reference proteome</keyword>
<dbReference type="InterPro" id="IPR035093">
    <property type="entry name" value="RelE/ParE_toxin_dom_sf"/>
</dbReference>
<accession>A0ABW4BAK7</accession>